<comment type="caution">
    <text evidence="3">The sequence shown here is derived from an EMBL/GenBank/DDBJ whole genome shotgun (WGS) entry which is preliminary data.</text>
</comment>
<dbReference type="RefSeq" id="WP_207446108.1">
    <property type="nucleotide sequence ID" value="NZ_CP061094.1"/>
</dbReference>
<feature type="compositionally biased region" description="Pro residues" evidence="1">
    <location>
        <begin position="62"/>
        <end position="72"/>
    </location>
</feature>
<reference evidence="3 4" key="1">
    <citation type="submission" date="2020-09" db="EMBL/GenBank/DDBJ databases">
        <title>Roseomonas.</title>
        <authorList>
            <person name="Zhu W."/>
        </authorList>
    </citation>
    <scope>NUCLEOTIDE SEQUENCE [LARGE SCALE GENOMIC DNA]</scope>
    <source>
        <strain evidence="3 4">1311</strain>
    </source>
</reference>
<evidence type="ECO:0000313" key="3">
    <source>
        <dbReference type="EMBL" id="MBO1074513.1"/>
    </source>
</evidence>
<gene>
    <name evidence="3" type="ORF">IAI60_07820</name>
</gene>
<organism evidence="3 4">
    <name type="scientific">Roseomonas marmotae</name>
    <dbReference type="NCBI Taxonomy" id="2768161"/>
    <lineage>
        <taxon>Bacteria</taxon>
        <taxon>Pseudomonadati</taxon>
        <taxon>Pseudomonadota</taxon>
        <taxon>Alphaproteobacteria</taxon>
        <taxon>Acetobacterales</taxon>
        <taxon>Roseomonadaceae</taxon>
        <taxon>Roseomonas</taxon>
    </lineage>
</organism>
<evidence type="ECO:0000313" key="4">
    <source>
        <dbReference type="Proteomes" id="UP001518990"/>
    </source>
</evidence>
<sequence>MKTTATGLALLVSLLALPAVCLAQAPQGSPGRTDGNLQSGSTMNDAQKQSSGTANTGTAAQPAPPTHSPRPPGASETPATRRPEGNLGSGAAMSGAQRNSAGEAATGGAPPPQLPSTTAQPPSSGTGSPAR</sequence>
<protein>
    <recommendedName>
        <fullName evidence="5">Translation initiation factor IF-2</fullName>
    </recommendedName>
</protein>
<evidence type="ECO:0000256" key="2">
    <source>
        <dbReference type="SAM" id="SignalP"/>
    </source>
</evidence>
<evidence type="ECO:0008006" key="5">
    <source>
        <dbReference type="Google" id="ProtNLM"/>
    </source>
</evidence>
<dbReference type="EMBL" id="JACTNF010000006">
    <property type="protein sequence ID" value="MBO1074513.1"/>
    <property type="molecule type" value="Genomic_DNA"/>
</dbReference>
<feature type="compositionally biased region" description="Polar residues" evidence="1">
    <location>
        <begin position="35"/>
        <end position="59"/>
    </location>
</feature>
<feature type="compositionally biased region" description="Polar residues" evidence="1">
    <location>
        <begin position="115"/>
        <end position="131"/>
    </location>
</feature>
<keyword evidence="2" id="KW-0732">Signal</keyword>
<feature type="region of interest" description="Disordered" evidence="1">
    <location>
        <begin position="25"/>
        <end position="131"/>
    </location>
</feature>
<feature type="signal peptide" evidence="2">
    <location>
        <begin position="1"/>
        <end position="25"/>
    </location>
</feature>
<feature type="chain" id="PRO_5047526334" description="Translation initiation factor IF-2" evidence="2">
    <location>
        <begin position="26"/>
        <end position="131"/>
    </location>
</feature>
<dbReference type="Proteomes" id="UP001518990">
    <property type="component" value="Unassembled WGS sequence"/>
</dbReference>
<keyword evidence="4" id="KW-1185">Reference proteome</keyword>
<evidence type="ECO:0000256" key="1">
    <source>
        <dbReference type="SAM" id="MobiDB-lite"/>
    </source>
</evidence>
<accession>A0ABS3KAN2</accession>
<name>A0ABS3KAN2_9PROT</name>
<proteinExistence type="predicted"/>